<organism evidence="1">
    <name type="scientific">marine metagenome</name>
    <dbReference type="NCBI Taxonomy" id="408172"/>
    <lineage>
        <taxon>unclassified sequences</taxon>
        <taxon>metagenomes</taxon>
        <taxon>ecological metagenomes</taxon>
    </lineage>
</organism>
<dbReference type="EMBL" id="UINC01036242">
    <property type="protein sequence ID" value="SVB29901.1"/>
    <property type="molecule type" value="Genomic_DNA"/>
</dbReference>
<accession>A0A382CWJ8</accession>
<sequence length="77" mass="8523">MNFLPCNNFLLNNNVGLTLRVFCVSFFSLGASAVYPENDSRKEFSSTILEIQDRGSSNTFHGISPDKTGVKFVSQVD</sequence>
<feature type="non-terminal residue" evidence="1">
    <location>
        <position position="77"/>
    </location>
</feature>
<gene>
    <name evidence="1" type="ORF">METZ01_LOCUS182755</name>
</gene>
<reference evidence="1" key="1">
    <citation type="submission" date="2018-05" db="EMBL/GenBank/DDBJ databases">
        <authorList>
            <person name="Lanie J.A."/>
            <person name="Ng W.-L."/>
            <person name="Kazmierczak K.M."/>
            <person name="Andrzejewski T.M."/>
            <person name="Davidsen T.M."/>
            <person name="Wayne K.J."/>
            <person name="Tettelin H."/>
            <person name="Glass J.I."/>
            <person name="Rusch D."/>
            <person name="Podicherti R."/>
            <person name="Tsui H.-C.T."/>
            <person name="Winkler M.E."/>
        </authorList>
    </citation>
    <scope>NUCLEOTIDE SEQUENCE</scope>
</reference>
<proteinExistence type="predicted"/>
<protein>
    <submittedName>
        <fullName evidence="1">Uncharacterized protein</fullName>
    </submittedName>
</protein>
<name>A0A382CWJ8_9ZZZZ</name>
<evidence type="ECO:0000313" key="1">
    <source>
        <dbReference type="EMBL" id="SVB29901.1"/>
    </source>
</evidence>
<dbReference type="AlphaFoldDB" id="A0A382CWJ8"/>